<dbReference type="InterPro" id="IPR012334">
    <property type="entry name" value="Pectin_lyas_fold"/>
</dbReference>
<dbReference type="Gene3D" id="2.160.20.10">
    <property type="entry name" value="Single-stranded right-handed beta-helix, Pectin lyase-like"/>
    <property type="match status" value="1"/>
</dbReference>
<evidence type="ECO:0000259" key="5">
    <source>
        <dbReference type="Pfam" id="PF13229"/>
    </source>
</evidence>
<evidence type="ECO:0000256" key="4">
    <source>
        <dbReference type="SAM" id="SignalP"/>
    </source>
</evidence>
<dbReference type="Pfam" id="PF22842">
    <property type="entry name" value="Pel9A-like_beta_helix"/>
    <property type="match status" value="1"/>
</dbReference>
<gene>
    <name evidence="7" type="ORF">AF331_13345</name>
</gene>
<dbReference type="PATRIC" id="fig|189381.12.peg.2721"/>
<keyword evidence="2" id="KW-0964">Secreted</keyword>
<keyword evidence="8" id="KW-1185">Reference proteome</keyword>
<evidence type="ECO:0000259" key="6">
    <source>
        <dbReference type="Pfam" id="PF22842"/>
    </source>
</evidence>
<feature type="chain" id="PRO_5038434658" evidence="4">
    <location>
        <begin position="22"/>
        <end position="429"/>
    </location>
</feature>
<dbReference type="AlphaFoldDB" id="A0A0M0G554"/>
<dbReference type="GO" id="GO:0016837">
    <property type="term" value="F:carbon-oxygen lyase activity, acting on polysaccharides"/>
    <property type="evidence" value="ECO:0007669"/>
    <property type="project" value="TreeGrafter"/>
</dbReference>
<feature type="domain" description="Pel9A-like right handed beta-helix region" evidence="6">
    <location>
        <begin position="23"/>
        <end position="68"/>
    </location>
</feature>
<evidence type="ECO:0000256" key="2">
    <source>
        <dbReference type="ARBA" id="ARBA00022525"/>
    </source>
</evidence>
<dbReference type="RefSeq" id="WP_053428581.1">
    <property type="nucleotide sequence ID" value="NZ_LGUE01000004.1"/>
</dbReference>
<dbReference type="Pfam" id="PF13229">
    <property type="entry name" value="Beta_helix"/>
    <property type="match status" value="1"/>
</dbReference>
<dbReference type="PANTHER" id="PTHR40088">
    <property type="entry name" value="PECTATE LYASE (EUROFUNG)"/>
    <property type="match status" value="1"/>
</dbReference>
<dbReference type="SMART" id="SM00710">
    <property type="entry name" value="PbH1"/>
    <property type="match status" value="6"/>
</dbReference>
<evidence type="ECO:0000256" key="3">
    <source>
        <dbReference type="ARBA" id="ARBA00022729"/>
    </source>
</evidence>
<dbReference type="Proteomes" id="UP000037405">
    <property type="component" value="Unassembled WGS sequence"/>
</dbReference>
<dbReference type="SUPFAM" id="SSF51126">
    <property type="entry name" value="Pectin lyase-like"/>
    <property type="match status" value="1"/>
</dbReference>
<organism evidence="7 8">
    <name type="scientific">Rossellomorea marisflavi</name>
    <dbReference type="NCBI Taxonomy" id="189381"/>
    <lineage>
        <taxon>Bacteria</taxon>
        <taxon>Bacillati</taxon>
        <taxon>Bacillota</taxon>
        <taxon>Bacilli</taxon>
        <taxon>Bacillales</taxon>
        <taxon>Bacillaceae</taxon>
        <taxon>Rossellomorea</taxon>
    </lineage>
</organism>
<keyword evidence="3 4" id="KW-0732">Signal</keyword>
<sequence length="429" mass="47107">MKQILSIAIILCCFLPLHTEAAGPSTLFVSPDGDDSNPGTKEQPFKTLKKASKLAVPGTTVYLREGTYPERLDIKHSGTKQEPIRFTHYEDEVPVISGETASADGGLITIRDKSYITIQGLDVGGLSTDQEEPTPSGILVEGNGTGIRILDNRIHDITTTHPNGNAHGIAFYGTEAPEPLQDIEISGNILEDLTLGFSEAMTLNGNVKEFFISGNTIRNVDNIGIDVIGFEGIAPVEEYDQAREGIIRDNHVYNVSSHSNPAYHEEYSAGGIYVDGGRDVVIEHNISHHNDLGIEIASEHPGKQTTRVQIAWNQVYRNRYTGISIGGYDLKRGGTTHTRISHNLLYGNDTMGMDGGQLLMQYHATQNLVENNIMIPTDTGLFLVSLHPSNQDNQLIGNVYGNHSSESDRWIWNVQDITHPPFFPSVIHN</sequence>
<evidence type="ECO:0000256" key="1">
    <source>
        <dbReference type="ARBA" id="ARBA00004613"/>
    </source>
</evidence>
<dbReference type="InterPro" id="IPR006626">
    <property type="entry name" value="PbH1"/>
</dbReference>
<evidence type="ECO:0000313" key="7">
    <source>
        <dbReference type="EMBL" id="KON84980.1"/>
    </source>
</evidence>
<feature type="domain" description="Right handed beta helix" evidence="5">
    <location>
        <begin position="136"/>
        <end position="327"/>
    </location>
</feature>
<dbReference type="OrthoDB" id="9795486at2"/>
<dbReference type="EMBL" id="LGUE01000004">
    <property type="protein sequence ID" value="KON84980.1"/>
    <property type="molecule type" value="Genomic_DNA"/>
</dbReference>
<feature type="signal peptide" evidence="4">
    <location>
        <begin position="1"/>
        <end position="21"/>
    </location>
</feature>
<comment type="subcellular location">
    <subcellularLocation>
        <location evidence="1">Secreted</location>
    </subcellularLocation>
</comment>
<accession>A0A0M0G554</accession>
<protein>
    <submittedName>
        <fullName evidence="7">Uncharacterized protein</fullName>
    </submittedName>
</protein>
<proteinExistence type="predicted"/>
<dbReference type="STRING" id="189381.GCA_900166615_01246"/>
<evidence type="ECO:0000313" key="8">
    <source>
        <dbReference type="Proteomes" id="UP000037405"/>
    </source>
</evidence>
<comment type="caution">
    <text evidence="7">The sequence shown here is derived from an EMBL/GenBank/DDBJ whole genome shotgun (WGS) entry which is preliminary data.</text>
</comment>
<dbReference type="InterPro" id="IPR011050">
    <property type="entry name" value="Pectin_lyase_fold/virulence"/>
</dbReference>
<name>A0A0M0G554_9BACI</name>
<dbReference type="PANTHER" id="PTHR40088:SF2">
    <property type="entry name" value="SECRETED SUGAR HYDROLASE"/>
    <property type="match status" value="1"/>
</dbReference>
<dbReference type="InterPro" id="IPR039448">
    <property type="entry name" value="Beta_helix"/>
</dbReference>
<dbReference type="InterPro" id="IPR052052">
    <property type="entry name" value="Polysaccharide_Lyase_9"/>
</dbReference>
<dbReference type="InterPro" id="IPR053868">
    <property type="entry name" value="Pel9A-like_beta_helix"/>
</dbReference>
<reference evidence="8" key="1">
    <citation type="submission" date="2015-07" db="EMBL/GenBank/DDBJ databases">
        <title>Fjat-14235 jcm11544.</title>
        <authorList>
            <person name="Liu B."/>
            <person name="Wang J."/>
            <person name="Zhu Y."/>
            <person name="Liu G."/>
            <person name="Chen Q."/>
            <person name="Chen Z."/>
            <person name="Lan J."/>
            <person name="Che J."/>
            <person name="Ge C."/>
            <person name="Shi H."/>
            <person name="Pan Z."/>
            <person name="Liu X."/>
        </authorList>
    </citation>
    <scope>NUCLEOTIDE SEQUENCE [LARGE SCALE GENOMIC DNA]</scope>
    <source>
        <strain evidence="8">JCM 11544</strain>
    </source>
</reference>
<dbReference type="GO" id="GO:0005576">
    <property type="term" value="C:extracellular region"/>
    <property type="evidence" value="ECO:0007669"/>
    <property type="project" value="UniProtKB-SubCell"/>
</dbReference>